<dbReference type="HAMAP" id="MF_01008">
    <property type="entry name" value="MraZ"/>
    <property type="match status" value="1"/>
</dbReference>
<evidence type="ECO:0000259" key="8">
    <source>
        <dbReference type="PROSITE" id="PS51740"/>
    </source>
</evidence>
<dbReference type="EMBL" id="DWXN01000012">
    <property type="protein sequence ID" value="HJB75591.1"/>
    <property type="molecule type" value="Genomic_DNA"/>
</dbReference>
<dbReference type="GO" id="GO:0051301">
    <property type="term" value="P:cell division"/>
    <property type="evidence" value="ECO:0007669"/>
    <property type="project" value="UniProtKB-KW"/>
</dbReference>
<dbReference type="CDD" id="cd16320">
    <property type="entry name" value="MraZ_N"/>
    <property type="match status" value="1"/>
</dbReference>
<dbReference type="Proteomes" id="UP000823877">
    <property type="component" value="Unassembled WGS sequence"/>
</dbReference>
<evidence type="ECO:0000313" key="10">
    <source>
        <dbReference type="Proteomes" id="UP000823877"/>
    </source>
</evidence>
<keyword evidence="9" id="KW-0132">Cell division</keyword>
<dbReference type="GO" id="GO:2000143">
    <property type="term" value="P:negative regulation of DNA-templated transcription initiation"/>
    <property type="evidence" value="ECO:0007669"/>
    <property type="project" value="TreeGrafter"/>
</dbReference>
<keyword evidence="3" id="KW-0677">Repeat</keyword>
<keyword evidence="2 7" id="KW-0963">Cytoplasm</keyword>
<dbReference type="PROSITE" id="PS51740">
    <property type="entry name" value="SPOVT_ABRB"/>
    <property type="match status" value="2"/>
</dbReference>
<dbReference type="InterPro" id="IPR037914">
    <property type="entry name" value="SpoVT-AbrB_sf"/>
</dbReference>
<gene>
    <name evidence="7" type="primary">mraZ</name>
    <name evidence="9" type="ORF">IAA37_07995</name>
</gene>
<dbReference type="GO" id="GO:0003700">
    <property type="term" value="F:DNA-binding transcription factor activity"/>
    <property type="evidence" value="ECO:0007669"/>
    <property type="project" value="UniProtKB-UniRule"/>
</dbReference>
<dbReference type="GO" id="GO:0005737">
    <property type="term" value="C:cytoplasm"/>
    <property type="evidence" value="ECO:0007669"/>
    <property type="project" value="UniProtKB-UniRule"/>
</dbReference>
<keyword evidence="5 7" id="KW-0238">DNA-binding</keyword>
<feature type="domain" description="SpoVT-AbrB" evidence="8">
    <location>
        <begin position="81"/>
        <end position="126"/>
    </location>
</feature>
<keyword evidence="4 7" id="KW-0805">Transcription regulation</keyword>
<feature type="domain" description="SpoVT-AbrB" evidence="8">
    <location>
        <begin position="9"/>
        <end position="54"/>
    </location>
</feature>
<dbReference type="SUPFAM" id="SSF89447">
    <property type="entry name" value="AbrB/MazE/MraZ-like"/>
    <property type="match status" value="1"/>
</dbReference>
<dbReference type="InterPro" id="IPR007159">
    <property type="entry name" value="SpoVT-AbrB_dom"/>
</dbReference>
<evidence type="ECO:0000256" key="7">
    <source>
        <dbReference type="HAMAP-Rule" id="MF_01008"/>
    </source>
</evidence>
<sequence>MNLLFAGTLDNFKLDSKGRLSVPTKWRERLGREFYVVAVTVKGCHCLTLYPTEEFEKVYESTQIGSENNRYNTSKELLSKTEEASLDSQGRFTLNQRLKEMAMLSNDSDVIYEGNGRSIEIWSPAQYEKMHNTFDPNIGIYDLMDRANHADGAPVSDQG</sequence>
<protein>
    <recommendedName>
        <fullName evidence="1 7">Transcriptional regulator MraZ</fullName>
    </recommendedName>
</protein>
<proteinExistence type="inferred from homology"/>
<comment type="subcellular location">
    <subcellularLocation>
        <location evidence="7">Cytoplasm</location>
        <location evidence="7">Nucleoid</location>
    </subcellularLocation>
</comment>
<evidence type="ECO:0000256" key="4">
    <source>
        <dbReference type="ARBA" id="ARBA00023015"/>
    </source>
</evidence>
<keyword evidence="6 7" id="KW-0804">Transcription</keyword>
<dbReference type="GO" id="GO:0000976">
    <property type="term" value="F:transcription cis-regulatory region binding"/>
    <property type="evidence" value="ECO:0007669"/>
    <property type="project" value="TreeGrafter"/>
</dbReference>
<keyword evidence="9" id="KW-0131">Cell cycle</keyword>
<dbReference type="GO" id="GO:0009295">
    <property type="term" value="C:nucleoid"/>
    <property type="evidence" value="ECO:0007669"/>
    <property type="project" value="UniProtKB-SubCell"/>
</dbReference>
<dbReference type="Gene3D" id="3.40.1550.20">
    <property type="entry name" value="Transcriptional regulator MraZ domain"/>
    <property type="match status" value="1"/>
</dbReference>
<dbReference type="AlphaFoldDB" id="A0A9D2MIU5"/>
<dbReference type="CDD" id="cd16321">
    <property type="entry name" value="MraZ_C"/>
    <property type="match status" value="1"/>
</dbReference>
<evidence type="ECO:0000256" key="1">
    <source>
        <dbReference type="ARBA" id="ARBA00013860"/>
    </source>
</evidence>
<dbReference type="InterPro" id="IPR035642">
    <property type="entry name" value="MraZ_N"/>
</dbReference>
<accession>A0A9D2MIU5</accession>
<dbReference type="PANTHER" id="PTHR34701:SF1">
    <property type="entry name" value="TRANSCRIPTIONAL REGULATOR MRAZ"/>
    <property type="match status" value="1"/>
</dbReference>
<dbReference type="InterPro" id="IPR035644">
    <property type="entry name" value="MraZ_C"/>
</dbReference>
<evidence type="ECO:0000256" key="6">
    <source>
        <dbReference type="ARBA" id="ARBA00023163"/>
    </source>
</evidence>
<evidence type="ECO:0000256" key="2">
    <source>
        <dbReference type="ARBA" id="ARBA00022490"/>
    </source>
</evidence>
<reference evidence="9" key="2">
    <citation type="submission" date="2021-04" db="EMBL/GenBank/DDBJ databases">
        <authorList>
            <person name="Gilroy R."/>
        </authorList>
    </citation>
    <scope>NUCLEOTIDE SEQUENCE</scope>
    <source>
        <strain evidence="9">CHK188-16595</strain>
    </source>
</reference>
<organism evidence="9 10">
    <name type="scientific">Candidatus Eubacterium faecale</name>
    <dbReference type="NCBI Taxonomy" id="2838568"/>
    <lineage>
        <taxon>Bacteria</taxon>
        <taxon>Bacillati</taxon>
        <taxon>Bacillota</taxon>
        <taxon>Clostridia</taxon>
        <taxon>Eubacteriales</taxon>
        <taxon>Eubacteriaceae</taxon>
        <taxon>Eubacterium</taxon>
    </lineage>
</organism>
<evidence type="ECO:0000256" key="5">
    <source>
        <dbReference type="ARBA" id="ARBA00023125"/>
    </source>
</evidence>
<dbReference type="InterPro" id="IPR038619">
    <property type="entry name" value="MraZ_sf"/>
</dbReference>
<evidence type="ECO:0000256" key="3">
    <source>
        <dbReference type="ARBA" id="ARBA00022737"/>
    </source>
</evidence>
<dbReference type="PANTHER" id="PTHR34701">
    <property type="entry name" value="TRANSCRIPTIONAL REGULATOR MRAZ"/>
    <property type="match status" value="1"/>
</dbReference>
<dbReference type="InterPro" id="IPR003444">
    <property type="entry name" value="MraZ"/>
</dbReference>
<dbReference type="Pfam" id="PF02381">
    <property type="entry name" value="MraZ"/>
    <property type="match status" value="2"/>
</dbReference>
<name>A0A9D2MIU5_9FIRM</name>
<comment type="subunit">
    <text evidence="7">Forms oligomers.</text>
</comment>
<comment type="similarity">
    <text evidence="7">Belongs to the MraZ family.</text>
</comment>
<dbReference type="InterPro" id="IPR020603">
    <property type="entry name" value="MraZ_dom"/>
</dbReference>
<comment type="caution">
    <text evidence="9">The sequence shown here is derived from an EMBL/GenBank/DDBJ whole genome shotgun (WGS) entry which is preliminary data.</text>
</comment>
<reference evidence="9" key="1">
    <citation type="journal article" date="2021" name="PeerJ">
        <title>Extensive microbial diversity within the chicken gut microbiome revealed by metagenomics and culture.</title>
        <authorList>
            <person name="Gilroy R."/>
            <person name="Ravi A."/>
            <person name="Getino M."/>
            <person name="Pursley I."/>
            <person name="Horton D.L."/>
            <person name="Alikhan N.F."/>
            <person name="Baker D."/>
            <person name="Gharbi K."/>
            <person name="Hall N."/>
            <person name="Watson M."/>
            <person name="Adriaenssens E.M."/>
            <person name="Foster-Nyarko E."/>
            <person name="Jarju S."/>
            <person name="Secka A."/>
            <person name="Antonio M."/>
            <person name="Oren A."/>
            <person name="Chaudhuri R.R."/>
            <person name="La Ragione R."/>
            <person name="Hildebrand F."/>
            <person name="Pallen M.J."/>
        </authorList>
    </citation>
    <scope>NUCLEOTIDE SEQUENCE</scope>
    <source>
        <strain evidence="9">CHK188-16595</strain>
    </source>
</reference>
<evidence type="ECO:0000313" key="9">
    <source>
        <dbReference type="EMBL" id="HJB75591.1"/>
    </source>
</evidence>